<gene>
    <name evidence="2" type="ORF">Desgi_3803</name>
</gene>
<evidence type="ECO:0000313" key="3">
    <source>
        <dbReference type="Proteomes" id="UP000013520"/>
    </source>
</evidence>
<dbReference type="KEGG" id="dgi:Desgi_3803"/>
<dbReference type="InterPro" id="IPR025870">
    <property type="entry name" value="Glyoxalase-like_dom"/>
</dbReference>
<sequence>MKFICPLIVVDDINISRRFYVNVLNQKVKYDFGENLTFEGDFSIHLKSHYLKLLSLSPNDIIQKSNSSELYFEEDNLNGLLEKLKEYDSVEYIHGIKEQPWGQRVIRFYDPDKHIIEVGESMESVARRFLRQGLSIEETAKRISMPVEFVKELI</sequence>
<dbReference type="Gene3D" id="3.10.180.10">
    <property type="entry name" value="2,3-Dihydroxybiphenyl 1,2-Dioxygenase, domain 1"/>
    <property type="match status" value="1"/>
</dbReference>
<dbReference type="InterPro" id="IPR029068">
    <property type="entry name" value="Glyas_Bleomycin-R_OHBP_Dase"/>
</dbReference>
<dbReference type="HOGENOM" id="CLU_105776_0_0_9"/>
<dbReference type="SUPFAM" id="SSF54593">
    <property type="entry name" value="Glyoxalase/Bleomycin resistance protein/Dihydroxybiphenyl dioxygenase"/>
    <property type="match status" value="1"/>
</dbReference>
<accession>R4KKE3</accession>
<dbReference type="EMBL" id="CP003273">
    <property type="protein sequence ID" value="AGL03124.1"/>
    <property type="molecule type" value="Genomic_DNA"/>
</dbReference>
<dbReference type="Proteomes" id="UP000013520">
    <property type="component" value="Chromosome"/>
</dbReference>
<dbReference type="eggNOG" id="COG0346">
    <property type="taxonomic scope" value="Bacteria"/>
</dbReference>
<dbReference type="RefSeq" id="WP_006520514.1">
    <property type="nucleotide sequence ID" value="NC_021184.1"/>
</dbReference>
<proteinExistence type="predicted"/>
<evidence type="ECO:0000313" key="2">
    <source>
        <dbReference type="EMBL" id="AGL03124.1"/>
    </source>
</evidence>
<feature type="domain" description="Glyoxalase-like" evidence="1">
    <location>
        <begin position="3"/>
        <end position="123"/>
    </location>
</feature>
<protein>
    <recommendedName>
        <fullName evidence="1">Glyoxalase-like domain-containing protein</fullName>
    </recommendedName>
</protein>
<keyword evidence="3" id="KW-1185">Reference proteome</keyword>
<evidence type="ECO:0000259" key="1">
    <source>
        <dbReference type="Pfam" id="PF12681"/>
    </source>
</evidence>
<name>R4KKE3_9FIRM</name>
<reference evidence="2 3" key="1">
    <citation type="submission" date="2012-01" db="EMBL/GenBank/DDBJ databases">
        <title>Complete sequence of Desulfotomaculum gibsoniae DSM 7213.</title>
        <authorList>
            <consortium name="US DOE Joint Genome Institute"/>
            <person name="Lucas S."/>
            <person name="Han J."/>
            <person name="Lapidus A."/>
            <person name="Cheng J.-F."/>
            <person name="Goodwin L."/>
            <person name="Pitluck S."/>
            <person name="Peters L."/>
            <person name="Ovchinnikova G."/>
            <person name="Teshima H."/>
            <person name="Detter J.C."/>
            <person name="Han C."/>
            <person name="Tapia R."/>
            <person name="Land M."/>
            <person name="Hauser L."/>
            <person name="Kyrpides N."/>
            <person name="Ivanova N."/>
            <person name="Pagani I."/>
            <person name="Parshina S."/>
            <person name="Plugge C."/>
            <person name="Muyzer G."/>
            <person name="Kuever J."/>
            <person name="Ivanova A."/>
            <person name="Nazina T."/>
            <person name="Klenk H.-P."/>
            <person name="Brambilla E."/>
            <person name="Spring S."/>
            <person name="Stams A.F."/>
            <person name="Woyke T."/>
        </authorList>
    </citation>
    <scope>NUCLEOTIDE SEQUENCE [LARGE SCALE GENOMIC DNA]</scope>
    <source>
        <strain evidence="2 3">DSM 7213</strain>
    </source>
</reference>
<organism evidence="2 3">
    <name type="scientific">Desulfoscipio gibsoniae DSM 7213</name>
    <dbReference type="NCBI Taxonomy" id="767817"/>
    <lineage>
        <taxon>Bacteria</taxon>
        <taxon>Bacillati</taxon>
        <taxon>Bacillota</taxon>
        <taxon>Clostridia</taxon>
        <taxon>Eubacteriales</taxon>
        <taxon>Desulfallaceae</taxon>
        <taxon>Desulfoscipio</taxon>
    </lineage>
</organism>
<dbReference type="AlphaFoldDB" id="R4KKE3"/>
<dbReference type="OrthoDB" id="9815599at2"/>
<dbReference type="Pfam" id="PF12681">
    <property type="entry name" value="Glyoxalase_2"/>
    <property type="match status" value="1"/>
</dbReference>
<dbReference type="STRING" id="767817.Desgi_3803"/>